<evidence type="ECO:0000256" key="3">
    <source>
        <dbReference type="ARBA" id="ARBA00011738"/>
    </source>
</evidence>
<dbReference type="PANTHER" id="PTHR42930:SF3">
    <property type="entry name" value="PHOSPHATE-SPECIFIC TRANSPORT SYSTEM ACCESSORY PROTEIN PHOU"/>
    <property type="match status" value="1"/>
</dbReference>
<comment type="function">
    <text evidence="7">Plays a role in the regulation of phosphate uptake.</text>
</comment>
<keyword evidence="4 7" id="KW-0813">Transport</keyword>
<protein>
    <recommendedName>
        <fullName evidence="7">Phosphate-specific transport system accessory protein PhoU</fullName>
    </recommendedName>
</protein>
<dbReference type="AlphaFoldDB" id="A0A926QKC3"/>
<organism evidence="9 10">
    <name type="scientific">Paenibacillus sedimenti</name>
    <dbReference type="NCBI Taxonomy" id="2770274"/>
    <lineage>
        <taxon>Bacteria</taxon>
        <taxon>Bacillati</taxon>
        <taxon>Bacillota</taxon>
        <taxon>Bacilli</taxon>
        <taxon>Bacillales</taxon>
        <taxon>Paenibacillaceae</taxon>
        <taxon>Paenibacillus</taxon>
    </lineage>
</organism>
<dbReference type="PIRSF" id="PIRSF003107">
    <property type="entry name" value="PhoU"/>
    <property type="match status" value="1"/>
</dbReference>
<dbReference type="SUPFAM" id="SSF109755">
    <property type="entry name" value="PhoU-like"/>
    <property type="match status" value="1"/>
</dbReference>
<evidence type="ECO:0000256" key="7">
    <source>
        <dbReference type="PIRNR" id="PIRNR003107"/>
    </source>
</evidence>
<gene>
    <name evidence="9" type="primary">phoU</name>
    <name evidence="9" type="ORF">ICC18_14455</name>
</gene>
<feature type="domain" description="PhoU" evidence="8">
    <location>
        <begin position="121"/>
        <end position="204"/>
    </location>
</feature>
<dbReference type="FunFam" id="1.20.58.220:FF:000004">
    <property type="entry name" value="Phosphate-specific transport system accessory protein PhoU"/>
    <property type="match status" value="1"/>
</dbReference>
<keyword evidence="6 7" id="KW-0592">Phosphate transport</keyword>
<accession>A0A926QKC3</accession>
<dbReference type="Proteomes" id="UP000650466">
    <property type="component" value="Unassembled WGS sequence"/>
</dbReference>
<keyword evidence="5 7" id="KW-0963">Cytoplasm</keyword>
<evidence type="ECO:0000313" key="9">
    <source>
        <dbReference type="EMBL" id="MBD0381324.1"/>
    </source>
</evidence>
<dbReference type="PANTHER" id="PTHR42930">
    <property type="entry name" value="PHOSPHATE-SPECIFIC TRANSPORT SYSTEM ACCESSORY PROTEIN PHOU"/>
    <property type="match status" value="1"/>
</dbReference>
<evidence type="ECO:0000259" key="8">
    <source>
        <dbReference type="Pfam" id="PF01895"/>
    </source>
</evidence>
<dbReference type="GO" id="GO:0005737">
    <property type="term" value="C:cytoplasm"/>
    <property type="evidence" value="ECO:0007669"/>
    <property type="project" value="UniProtKB-SubCell"/>
</dbReference>
<dbReference type="InterPro" id="IPR038078">
    <property type="entry name" value="PhoU-like_sf"/>
</dbReference>
<keyword evidence="10" id="KW-1185">Reference proteome</keyword>
<name>A0A926QKC3_9BACL</name>
<evidence type="ECO:0000256" key="5">
    <source>
        <dbReference type="ARBA" id="ARBA00022490"/>
    </source>
</evidence>
<dbReference type="GO" id="GO:0030643">
    <property type="term" value="P:intracellular phosphate ion homeostasis"/>
    <property type="evidence" value="ECO:0007669"/>
    <property type="project" value="InterPro"/>
</dbReference>
<proteinExistence type="inferred from homology"/>
<dbReference type="EMBL" id="JACVVD010000004">
    <property type="protein sequence ID" value="MBD0381324.1"/>
    <property type="molecule type" value="Genomic_DNA"/>
</dbReference>
<comment type="caution">
    <text evidence="9">The sequence shown here is derived from an EMBL/GenBank/DDBJ whole genome shotgun (WGS) entry which is preliminary data.</text>
</comment>
<reference evidence="9" key="1">
    <citation type="submission" date="2020-09" db="EMBL/GenBank/DDBJ databases">
        <title>Draft Genome Sequence of Paenibacillus sp. WST5.</title>
        <authorList>
            <person name="Bao Z."/>
        </authorList>
    </citation>
    <scope>NUCLEOTIDE SEQUENCE</scope>
    <source>
        <strain evidence="9">WST5</strain>
    </source>
</reference>
<dbReference type="GO" id="GO:0045936">
    <property type="term" value="P:negative regulation of phosphate metabolic process"/>
    <property type="evidence" value="ECO:0007669"/>
    <property type="project" value="InterPro"/>
</dbReference>
<dbReference type="GO" id="GO:0006817">
    <property type="term" value="P:phosphate ion transport"/>
    <property type="evidence" value="ECO:0007669"/>
    <property type="project" value="UniProtKB-KW"/>
</dbReference>
<evidence type="ECO:0000256" key="1">
    <source>
        <dbReference type="ARBA" id="ARBA00004496"/>
    </source>
</evidence>
<evidence type="ECO:0000256" key="2">
    <source>
        <dbReference type="ARBA" id="ARBA00008107"/>
    </source>
</evidence>
<sequence>MDNRFSFHQSLESLQKDLLSMGSQVENLIHQAVEALAKMDEKLAKQTIEQDDLVDDMLIRIEESSLRLIALQQPMAGDLRIISMALKIATDLERIADHAVDIAKICIRMNGEELLKPLVDIPRMAELTKIMLQESLLSYTERDIHRAAALAEQDDEVDKLYSSIVDELTRLMGADFVKNRQLSQLMLAALYLERVGDHCTNIGEGVIYMVTGKRNDLNV</sequence>
<dbReference type="NCBIfam" id="TIGR02135">
    <property type="entry name" value="phoU_full"/>
    <property type="match status" value="1"/>
</dbReference>
<evidence type="ECO:0000313" key="10">
    <source>
        <dbReference type="Proteomes" id="UP000650466"/>
    </source>
</evidence>
<comment type="subunit">
    <text evidence="3 7">Homodimer.</text>
</comment>
<evidence type="ECO:0000256" key="6">
    <source>
        <dbReference type="ARBA" id="ARBA00022592"/>
    </source>
</evidence>
<evidence type="ECO:0000256" key="4">
    <source>
        <dbReference type="ARBA" id="ARBA00022448"/>
    </source>
</evidence>
<dbReference type="RefSeq" id="WP_188175113.1">
    <property type="nucleotide sequence ID" value="NZ_JACVVD010000004.1"/>
</dbReference>
<dbReference type="Pfam" id="PF01895">
    <property type="entry name" value="PhoU"/>
    <property type="match status" value="2"/>
</dbReference>
<comment type="subcellular location">
    <subcellularLocation>
        <location evidence="1 7">Cytoplasm</location>
    </subcellularLocation>
</comment>
<dbReference type="Gene3D" id="1.20.58.220">
    <property type="entry name" value="Phosphate transport system protein phou homolog 2, domain 2"/>
    <property type="match status" value="1"/>
</dbReference>
<dbReference type="InterPro" id="IPR026022">
    <property type="entry name" value="PhoU_dom"/>
</dbReference>
<comment type="similarity">
    <text evidence="2 7">Belongs to the PhoU family.</text>
</comment>
<feature type="domain" description="PhoU" evidence="8">
    <location>
        <begin position="19"/>
        <end position="105"/>
    </location>
</feature>
<dbReference type="InterPro" id="IPR028366">
    <property type="entry name" value="PhoU"/>
</dbReference>